<feature type="transmembrane region" description="Helical" evidence="8">
    <location>
        <begin position="312"/>
        <end position="329"/>
    </location>
</feature>
<evidence type="ECO:0000256" key="3">
    <source>
        <dbReference type="ARBA" id="ARBA00022448"/>
    </source>
</evidence>
<keyword evidence="10" id="KW-1185">Reference proteome</keyword>
<evidence type="ECO:0000256" key="1">
    <source>
        <dbReference type="ARBA" id="ARBA00004651"/>
    </source>
</evidence>
<dbReference type="FunFam" id="1.10.3470.10:FF:000001">
    <property type="entry name" value="Vitamin B12 ABC transporter permease BtuC"/>
    <property type="match status" value="1"/>
</dbReference>
<feature type="transmembrane region" description="Helical" evidence="8">
    <location>
        <begin position="194"/>
        <end position="214"/>
    </location>
</feature>
<name>A0A939E3W1_9CORY</name>
<keyword evidence="4" id="KW-1003">Cell membrane</keyword>
<feature type="transmembrane region" description="Helical" evidence="8">
    <location>
        <begin position="249"/>
        <end position="269"/>
    </location>
</feature>
<feature type="transmembrane region" description="Helical" evidence="8">
    <location>
        <begin position="153"/>
        <end position="174"/>
    </location>
</feature>
<keyword evidence="3" id="KW-0813">Transport</keyword>
<dbReference type="InterPro" id="IPR000522">
    <property type="entry name" value="ABC_transptr_permease_BtuC"/>
</dbReference>
<dbReference type="GO" id="GO:0005886">
    <property type="term" value="C:plasma membrane"/>
    <property type="evidence" value="ECO:0007669"/>
    <property type="project" value="UniProtKB-SubCell"/>
</dbReference>
<evidence type="ECO:0000256" key="4">
    <source>
        <dbReference type="ARBA" id="ARBA00022475"/>
    </source>
</evidence>
<feature type="transmembrane region" description="Helical" evidence="8">
    <location>
        <begin position="90"/>
        <end position="112"/>
    </location>
</feature>
<dbReference type="PANTHER" id="PTHR30472">
    <property type="entry name" value="FERRIC ENTEROBACTIN TRANSPORT SYSTEM PERMEASE PROTEIN"/>
    <property type="match status" value="1"/>
</dbReference>
<evidence type="ECO:0000256" key="5">
    <source>
        <dbReference type="ARBA" id="ARBA00022692"/>
    </source>
</evidence>
<evidence type="ECO:0000313" key="10">
    <source>
        <dbReference type="Proteomes" id="UP000664332"/>
    </source>
</evidence>
<accession>A0A939E3W1</accession>
<gene>
    <name evidence="9" type="ORF">JZY06_11005</name>
</gene>
<dbReference type="Proteomes" id="UP000664332">
    <property type="component" value="Unassembled WGS sequence"/>
</dbReference>
<keyword evidence="6 8" id="KW-1133">Transmembrane helix</keyword>
<comment type="caution">
    <text evidence="9">The sequence shown here is derived from an EMBL/GenBank/DDBJ whole genome shotgun (WGS) entry which is preliminary data.</text>
</comment>
<feature type="transmembrane region" description="Helical" evidence="8">
    <location>
        <begin position="58"/>
        <end position="78"/>
    </location>
</feature>
<organism evidence="9 10">
    <name type="scientific">Corynebacterium mendelii</name>
    <dbReference type="NCBI Taxonomy" id="2765362"/>
    <lineage>
        <taxon>Bacteria</taxon>
        <taxon>Bacillati</taxon>
        <taxon>Actinomycetota</taxon>
        <taxon>Actinomycetes</taxon>
        <taxon>Mycobacteriales</taxon>
        <taxon>Corynebacteriaceae</taxon>
        <taxon>Corynebacterium</taxon>
    </lineage>
</organism>
<protein>
    <submittedName>
        <fullName evidence="9">Iron ABC transporter permease</fullName>
    </submittedName>
</protein>
<feature type="transmembrane region" description="Helical" evidence="8">
    <location>
        <begin position="118"/>
        <end position="141"/>
    </location>
</feature>
<evidence type="ECO:0000256" key="2">
    <source>
        <dbReference type="ARBA" id="ARBA00007935"/>
    </source>
</evidence>
<dbReference type="AlphaFoldDB" id="A0A939E3W1"/>
<dbReference type="EMBL" id="JAFLEQ010000017">
    <property type="protein sequence ID" value="MBN9645132.1"/>
    <property type="molecule type" value="Genomic_DNA"/>
</dbReference>
<evidence type="ECO:0000256" key="6">
    <source>
        <dbReference type="ARBA" id="ARBA00022989"/>
    </source>
</evidence>
<dbReference type="InterPro" id="IPR037294">
    <property type="entry name" value="ABC_BtuC-like"/>
</dbReference>
<evidence type="ECO:0000256" key="7">
    <source>
        <dbReference type="ARBA" id="ARBA00023136"/>
    </source>
</evidence>
<dbReference type="CDD" id="cd06550">
    <property type="entry name" value="TM_ABC_iron-siderophores_like"/>
    <property type="match status" value="1"/>
</dbReference>
<dbReference type="PANTHER" id="PTHR30472:SF67">
    <property type="entry name" value="PERMEASE OF ABC TRANSPORTER-RELATED"/>
    <property type="match status" value="1"/>
</dbReference>
<dbReference type="Pfam" id="PF01032">
    <property type="entry name" value="FecCD"/>
    <property type="match status" value="1"/>
</dbReference>
<dbReference type="Gene3D" id="1.10.3470.10">
    <property type="entry name" value="ABC transporter involved in vitamin B12 uptake, BtuC"/>
    <property type="match status" value="1"/>
</dbReference>
<feature type="transmembrane region" description="Helical" evidence="8">
    <location>
        <begin position="281"/>
        <end position="306"/>
    </location>
</feature>
<sequence length="335" mass="34138">MVLSAGLTVLLLVGVVVGVNAGAADLSARTVFTTIASAVGWADKPDILTYHIVVDMRLPRVIGAIATGCGLAVCGAVLQSLTGNPLADPYILGISGGALLGAVAVIAAGVSIGGFLGFGAVTVAAFAGGALALLLVFALSVTRTGTLDGGRMILAGVAIGQLTGALSAAVVYFADRDAARRVQSWTLGSLAGTRWESVPVTVCVVLLLCVVVMARARFLDAFAFGDDAAATLGINVTALRWMLYSVVSLATAALVAQAGLIGFVGLVVPHIVRLLVGPAHAVVLPVTMLLGATLMLWTDIVCRGIVPDRELPLGLATAIIGVPVFVWVLHRERSR</sequence>
<reference evidence="9" key="1">
    <citation type="submission" date="2021-03" db="EMBL/GenBank/DDBJ databases">
        <authorList>
            <person name="Sun Q."/>
        </authorList>
    </citation>
    <scope>NUCLEOTIDE SEQUENCE</scope>
    <source>
        <strain evidence="9">CCM 8862</strain>
    </source>
</reference>
<dbReference type="GO" id="GO:0033214">
    <property type="term" value="P:siderophore-iron import into cell"/>
    <property type="evidence" value="ECO:0007669"/>
    <property type="project" value="TreeGrafter"/>
</dbReference>
<evidence type="ECO:0000313" key="9">
    <source>
        <dbReference type="EMBL" id="MBN9645132.1"/>
    </source>
</evidence>
<dbReference type="GO" id="GO:0022857">
    <property type="term" value="F:transmembrane transporter activity"/>
    <property type="evidence" value="ECO:0007669"/>
    <property type="project" value="InterPro"/>
</dbReference>
<comment type="subcellular location">
    <subcellularLocation>
        <location evidence="1">Cell membrane</location>
        <topology evidence="1">Multi-pass membrane protein</topology>
    </subcellularLocation>
</comment>
<keyword evidence="7 8" id="KW-0472">Membrane</keyword>
<evidence type="ECO:0000256" key="8">
    <source>
        <dbReference type="SAM" id="Phobius"/>
    </source>
</evidence>
<dbReference type="SUPFAM" id="SSF81345">
    <property type="entry name" value="ABC transporter involved in vitamin B12 uptake, BtuC"/>
    <property type="match status" value="1"/>
</dbReference>
<proteinExistence type="inferred from homology"/>
<keyword evidence="5 8" id="KW-0812">Transmembrane</keyword>
<comment type="similarity">
    <text evidence="2">Belongs to the binding-protein-dependent transport system permease family. FecCD subfamily.</text>
</comment>